<dbReference type="AlphaFoldDB" id="A0AAN9HWC1"/>
<evidence type="ECO:0000313" key="2">
    <source>
        <dbReference type="Proteomes" id="UP001372338"/>
    </source>
</evidence>
<proteinExistence type="predicted"/>
<reference evidence="1 2" key="1">
    <citation type="submission" date="2024-01" db="EMBL/GenBank/DDBJ databases">
        <title>The genomes of 5 underutilized Papilionoideae crops provide insights into root nodulation and disease resistanc.</title>
        <authorList>
            <person name="Yuan L."/>
        </authorList>
    </citation>
    <scope>NUCLEOTIDE SEQUENCE [LARGE SCALE GENOMIC DNA]</scope>
    <source>
        <strain evidence="1">ZHUSHIDOU_FW_LH</strain>
        <tissue evidence="1">Leaf</tissue>
    </source>
</reference>
<evidence type="ECO:0000313" key="1">
    <source>
        <dbReference type="EMBL" id="KAK7256507.1"/>
    </source>
</evidence>
<accession>A0AAN9HWC1</accession>
<gene>
    <name evidence="1" type="ORF">RIF29_29958</name>
</gene>
<dbReference type="Proteomes" id="UP001372338">
    <property type="component" value="Unassembled WGS sequence"/>
</dbReference>
<protein>
    <submittedName>
        <fullName evidence="1">Uncharacterized protein</fullName>
    </submittedName>
</protein>
<keyword evidence="2" id="KW-1185">Reference proteome</keyword>
<name>A0AAN9HWC1_CROPI</name>
<organism evidence="1 2">
    <name type="scientific">Crotalaria pallida</name>
    <name type="common">Smooth rattlebox</name>
    <name type="synonym">Crotalaria striata</name>
    <dbReference type="NCBI Taxonomy" id="3830"/>
    <lineage>
        <taxon>Eukaryota</taxon>
        <taxon>Viridiplantae</taxon>
        <taxon>Streptophyta</taxon>
        <taxon>Embryophyta</taxon>
        <taxon>Tracheophyta</taxon>
        <taxon>Spermatophyta</taxon>
        <taxon>Magnoliopsida</taxon>
        <taxon>eudicotyledons</taxon>
        <taxon>Gunneridae</taxon>
        <taxon>Pentapetalae</taxon>
        <taxon>rosids</taxon>
        <taxon>fabids</taxon>
        <taxon>Fabales</taxon>
        <taxon>Fabaceae</taxon>
        <taxon>Papilionoideae</taxon>
        <taxon>50 kb inversion clade</taxon>
        <taxon>genistoids sensu lato</taxon>
        <taxon>core genistoids</taxon>
        <taxon>Crotalarieae</taxon>
        <taxon>Crotalaria</taxon>
    </lineage>
</organism>
<comment type="caution">
    <text evidence="1">The sequence shown here is derived from an EMBL/GenBank/DDBJ whole genome shotgun (WGS) entry which is preliminary data.</text>
</comment>
<sequence>MVEATLHLPQLWTILGLGIQNCSCFVGGRYEKSLLFVERHRSYVDAGPFHFGILFLKCYCSLSSLGLLKLLELIQSC</sequence>
<dbReference type="EMBL" id="JAYWIO010000006">
    <property type="protein sequence ID" value="KAK7256507.1"/>
    <property type="molecule type" value="Genomic_DNA"/>
</dbReference>